<reference evidence="3" key="1">
    <citation type="journal article" date="2015" name="Genome Announc.">
        <title>Draft genome sequence of the cellulolytic fungus Chaetomium globosum.</title>
        <authorList>
            <person name="Cuomo C.A."/>
            <person name="Untereiner W.A."/>
            <person name="Ma L.-J."/>
            <person name="Grabherr M."/>
            <person name="Birren B.W."/>
        </authorList>
    </citation>
    <scope>NUCLEOTIDE SEQUENCE [LARGE SCALE GENOMIC DNA]</scope>
    <source>
        <strain evidence="3">ATCC 6205 / CBS 148.51 / DSM 1962 / NBRC 6347 / NRRL 1970</strain>
    </source>
</reference>
<evidence type="ECO:0000313" key="3">
    <source>
        <dbReference type="Proteomes" id="UP000001056"/>
    </source>
</evidence>
<dbReference type="VEuPathDB" id="FungiDB:CHGG_05585"/>
<organism evidence="2 3">
    <name type="scientific">Chaetomium globosum (strain ATCC 6205 / CBS 148.51 / DSM 1962 / NBRC 6347 / NRRL 1970)</name>
    <name type="common">Soil fungus</name>
    <dbReference type="NCBI Taxonomy" id="306901"/>
    <lineage>
        <taxon>Eukaryota</taxon>
        <taxon>Fungi</taxon>
        <taxon>Dikarya</taxon>
        <taxon>Ascomycota</taxon>
        <taxon>Pezizomycotina</taxon>
        <taxon>Sordariomycetes</taxon>
        <taxon>Sordariomycetidae</taxon>
        <taxon>Sordariales</taxon>
        <taxon>Chaetomiaceae</taxon>
        <taxon>Chaetomium</taxon>
    </lineage>
</organism>
<dbReference type="AlphaFoldDB" id="Q2H6Y0"/>
<evidence type="ECO:0000256" key="1">
    <source>
        <dbReference type="SAM" id="MobiDB-lite"/>
    </source>
</evidence>
<dbReference type="HOGENOM" id="CLU_043434_0_0_1"/>
<dbReference type="InParanoid" id="Q2H6Y0"/>
<dbReference type="SUPFAM" id="SSF54928">
    <property type="entry name" value="RNA-binding domain, RBD"/>
    <property type="match status" value="1"/>
</dbReference>
<feature type="compositionally biased region" description="Acidic residues" evidence="1">
    <location>
        <begin position="66"/>
        <end position="76"/>
    </location>
</feature>
<name>Q2H6Y0_CHAGB</name>
<protein>
    <recommendedName>
        <fullName evidence="4">RRM domain-containing protein</fullName>
    </recommendedName>
</protein>
<dbReference type="CDD" id="cd12261">
    <property type="entry name" value="RRM1_3_MRN1"/>
    <property type="match status" value="1"/>
</dbReference>
<dbReference type="OMA" id="NIREYAM"/>
<proteinExistence type="predicted"/>
<dbReference type="eggNOG" id="KOG0118">
    <property type="taxonomic scope" value="Eukaryota"/>
</dbReference>
<evidence type="ECO:0000313" key="2">
    <source>
        <dbReference type="EMBL" id="EAQ88966.1"/>
    </source>
</evidence>
<evidence type="ECO:0008006" key="4">
    <source>
        <dbReference type="Google" id="ProtNLM"/>
    </source>
</evidence>
<dbReference type="GO" id="GO:0003676">
    <property type="term" value="F:nucleic acid binding"/>
    <property type="evidence" value="ECO:0007669"/>
    <property type="project" value="InterPro"/>
</dbReference>
<dbReference type="Proteomes" id="UP000001056">
    <property type="component" value="Unassembled WGS sequence"/>
</dbReference>
<gene>
    <name evidence="2" type="ORF">CHGG_05585</name>
</gene>
<accession>Q2H6Y0</accession>
<keyword evidence="3" id="KW-1185">Reference proteome</keyword>
<feature type="region of interest" description="Disordered" evidence="1">
    <location>
        <begin position="1"/>
        <end position="97"/>
    </location>
</feature>
<dbReference type="GeneID" id="4390540"/>
<dbReference type="InterPro" id="IPR035979">
    <property type="entry name" value="RBD_domain_sf"/>
</dbReference>
<dbReference type="OrthoDB" id="2935572at2759"/>
<dbReference type="RefSeq" id="XP_001221680.1">
    <property type="nucleotide sequence ID" value="XM_001221679.1"/>
</dbReference>
<dbReference type="EMBL" id="CH408031">
    <property type="protein sequence ID" value="EAQ88966.1"/>
    <property type="molecule type" value="Genomic_DNA"/>
</dbReference>
<sequence length="345" mass="38751">MLLSKDDEAIQGGAKTPMAPKADPNEDGGARLYTPAPPGACSPPKEVPHNGHHNRYQDRSTWADGNVDDDEDDENGASDTESPIEGPLGANYAKPQGQRQHFERQCVRTLQLSHLAEGTTHADIVNAVRGGMLVDIFLRSHDRCAMVSFLRSVDAKEFYDHVRRHDLYIRNKRIEVKWNDRQFVLAGHVANKIGTGASRNLVIQGYDNRHTEEIIREDLDHIHNLVVVKIEFIGRNCHIGLNSVHNAISARQCMLSRLYVSLQPSHRLEADRNNSRYKGKKINYDVDECAQPYPQPAPRARKEMAPLKKGFPAVHNRFQLLNLDDDDDDEIAATFQTKNSVGITA</sequence>
<dbReference type="STRING" id="306901.Q2H6Y0"/>